<organism evidence="2 3">
    <name type="scientific">Catenaria anguillulae PL171</name>
    <dbReference type="NCBI Taxonomy" id="765915"/>
    <lineage>
        <taxon>Eukaryota</taxon>
        <taxon>Fungi</taxon>
        <taxon>Fungi incertae sedis</taxon>
        <taxon>Blastocladiomycota</taxon>
        <taxon>Blastocladiomycetes</taxon>
        <taxon>Blastocladiales</taxon>
        <taxon>Catenariaceae</taxon>
        <taxon>Catenaria</taxon>
    </lineage>
</organism>
<reference evidence="2 3" key="1">
    <citation type="submission" date="2016-07" db="EMBL/GenBank/DDBJ databases">
        <title>Pervasive Adenine N6-methylation of Active Genes in Fungi.</title>
        <authorList>
            <consortium name="DOE Joint Genome Institute"/>
            <person name="Mondo S.J."/>
            <person name="Dannebaum R.O."/>
            <person name="Kuo R.C."/>
            <person name="Labutti K."/>
            <person name="Haridas S."/>
            <person name="Kuo A."/>
            <person name="Salamov A."/>
            <person name="Ahrendt S.R."/>
            <person name="Lipzen A."/>
            <person name="Sullivan W."/>
            <person name="Andreopoulos W.B."/>
            <person name="Clum A."/>
            <person name="Lindquist E."/>
            <person name="Daum C."/>
            <person name="Ramamoorthy G.K."/>
            <person name="Gryganskyi A."/>
            <person name="Culley D."/>
            <person name="Magnuson J.K."/>
            <person name="James T.Y."/>
            <person name="O'Malley M.A."/>
            <person name="Stajich J.E."/>
            <person name="Spatafora J.W."/>
            <person name="Visel A."/>
            <person name="Grigoriev I.V."/>
        </authorList>
    </citation>
    <scope>NUCLEOTIDE SEQUENCE [LARGE SCALE GENOMIC DNA]</scope>
    <source>
        <strain evidence="2 3">PL171</strain>
    </source>
</reference>
<evidence type="ECO:0000313" key="3">
    <source>
        <dbReference type="Proteomes" id="UP000193411"/>
    </source>
</evidence>
<accession>A0A1Y2HQ07</accession>
<feature type="compositionally biased region" description="Low complexity" evidence="1">
    <location>
        <begin position="14"/>
        <end position="28"/>
    </location>
</feature>
<dbReference type="AlphaFoldDB" id="A0A1Y2HQ07"/>
<evidence type="ECO:0000313" key="2">
    <source>
        <dbReference type="EMBL" id="ORZ36686.1"/>
    </source>
</evidence>
<keyword evidence="3" id="KW-1185">Reference proteome</keyword>
<sequence length="149" mass="15273">MRPKGSKNKPNSKALAAPPGAPPSSSNSSLSGLFPFDFGQASSSLLGGQFPSVVNPFFPVPTFFRSGLASQLAQNRPTAAESLLSSSSTPTTLRPAPASLTILVTAKATNHMWLEQGTCVFASGRAVHDEVSVAALNFELGLMAALGAG</sequence>
<name>A0A1Y2HQ07_9FUNG</name>
<dbReference type="EMBL" id="MCFL01000016">
    <property type="protein sequence ID" value="ORZ36686.1"/>
    <property type="molecule type" value="Genomic_DNA"/>
</dbReference>
<dbReference type="Proteomes" id="UP000193411">
    <property type="component" value="Unassembled WGS sequence"/>
</dbReference>
<feature type="region of interest" description="Disordered" evidence="1">
    <location>
        <begin position="1"/>
        <end position="28"/>
    </location>
</feature>
<gene>
    <name evidence="2" type="ORF">BCR44DRAFT_73339</name>
</gene>
<protein>
    <submittedName>
        <fullName evidence="2">Uncharacterized protein</fullName>
    </submittedName>
</protein>
<evidence type="ECO:0000256" key="1">
    <source>
        <dbReference type="SAM" id="MobiDB-lite"/>
    </source>
</evidence>
<comment type="caution">
    <text evidence="2">The sequence shown here is derived from an EMBL/GenBank/DDBJ whole genome shotgun (WGS) entry which is preliminary data.</text>
</comment>
<proteinExistence type="predicted"/>